<feature type="domain" description="DNA2/NAM7 helicase helicase" evidence="6">
    <location>
        <begin position="257"/>
        <end position="495"/>
    </location>
</feature>
<keyword evidence="2" id="KW-0547">Nucleotide-binding</keyword>
<dbReference type="InterPro" id="IPR047187">
    <property type="entry name" value="SF1_C_Upf1"/>
</dbReference>
<evidence type="ECO:0000256" key="3">
    <source>
        <dbReference type="ARBA" id="ARBA00022801"/>
    </source>
</evidence>
<evidence type="ECO:0000259" key="7">
    <source>
        <dbReference type="Pfam" id="PF13087"/>
    </source>
</evidence>
<dbReference type="FunFam" id="3.40.50.300:FF:000326">
    <property type="entry name" value="P-loop containing nucleoside triphosphate hydrolase"/>
    <property type="match status" value="1"/>
</dbReference>
<dbReference type="Gene3D" id="3.40.50.300">
    <property type="entry name" value="P-loop containing nucleotide triphosphate hydrolases"/>
    <property type="match status" value="2"/>
</dbReference>
<dbReference type="InterPro" id="IPR041679">
    <property type="entry name" value="DNA2/NAM7-like_C"/>
</dbReference>
<evidence type="ECO:0000313" key="9">
    <source>
        <dbReference type="Proteomes" id="UP000683360"/>
    </source>
</evidence>
<protein>
    <submittedName>
        <fullName evidence="8">Uncharacterized protein</fullName>
    </submittedName>
</protein>
<dbReference type="InterPro" id="IPR041677">
    <property type="entry name" value="DNA2/NAM7_AAA_11"/>
</dbReference>
<organism evidence="8 9">
    <name type="scientific">Mytilus edulis</name>
    <name type="common">Blue mussel</name>
    <dbReference type="NCBI Taxonomy" id="6550"/>
    <lineage>
        <taxon>Eukaryota</taxon>
        <taxon>Metazoa</taxon>
        <taxon>Spiralia</taxon>
        <taxon>Lophotrochozoa</taxon>
        <taxon>Mollusca</taxon>
        <taxon>Bivalvia</taxon>
        <taxon>Autobranchia</taxon>
        <taxon>Pteriomorphia</taxon>
        <taxon>Mytilida</taxon>
        <taxon>Mytiloidea</taxon>
        <taxon>Mytilidae</taxon>
        <taxon>Mytilinae</taxon>
        <taxon>Mytilus</taxon>
    </lineage>
</organism>
<dbReference type="OrthoDB" id="2285229at2759"/>
<dbReference type="AlphaFoldDB" id="A0A8S3V8D5"/>
<dbReference type="EMBL" id="CAJPWZ010003023">
    <property type="protein sequence ID" value="CAG2250004.1"/>
    <property type="molecule type" value="Genomic_DNA"/>
</dbReference>
<dbReference type="Pfam" id="PF13086">
    <property type="entry name" value="AAA_11"/>
    <property type="match status" value="1"/>
</dbReference>
<feature type="domain" description="DNA2/NAM7 helicase-like C-terminal" evidence="7">
    <location>
        <begin position="503"/>
        <end position="709"/>
    </location>
</feature>
<keyword evidence="4" id="KW-0347">Helicase</keyword>
<dbReference type="PANTHER" id="PTHR43788:SF16">
    <property type="entry name" value="HELICASE WITH ZINC FINGER 2"/>
    <property type="match status" value="1"/>
</dbReference>
<evidence type="ECO:0000256" key="2">
    <source>
        <dbReference type="ARBA" id="ARBA00022741"/>
    </source>
</evidence>
<evidence type="ECO:0000259" key="6">
    <source>
        <dbReference type="Pfam" id="PF13086"/>
    </source>
</evidence>
<dbReference type="Proteomes" id="UP000683360">
    <property type="component" value="Unassembled WGS sequence"/>
</dbReference>
<gene>
    <name evidence="8" type="ORF">MEDL_61733</name>
</gene>
<name>A0A8S3V8D5_MYTED</name>
<evidence type="ECO:0000313" key="8">
    <source>
        <dbReference type="EMBL" id="CAG2250004.1"/>
    </source>
</evidence>
<dbReference type="PANTHER" id="PTHR43788">
    <property type="entry name" value="DNA2/NAM7 HELICASE FAMILY MEMBER"/>
    <property type="match status" value="1"/>
</dbReference>
<keyword evidence="3" id="KW-0378">Hydrolase</keyword>
<proteinExistence type="inferred from homology"/>
<dbReference type="CDD" id="cd18808">
    <property type="entry name" value="SF1_C_Upf1"/>
    <property type="match status" value="1"/>
</dbReference>
<dbReference type="InterPro" id="IPR027417">
    <property type="entry name" value="P-loop_NTPase"/>
</dbReference>
<keyword evidence="9" id="KW-1185">Reference proteome</keyword>
<keyword evidence="5" id="KW-0067">ATP-binding</keyword>
<sequence length="747" mass="85777">MGDSKENTYKLLDHIPACYDTERDVSSEVREGPITLQSCQFTMTFNHQQILPLQLSAETVKGVLIPQIEIYDMTNNVKHCFLHVKDPIKYLEQYAASPSKERYISAVDYLRTWKPLVEMESAANSYEGKFSLSKAFCDQRNIEINKTPLSVFLNENEAVDEENEEGIKNIASPDYLCIKCPIFKPHKDKHDIMNGTISPSDYFLWRIDAVLQCLNKATTLAQAIAMGNDIPKLDRVHSELGIYTEPDIMNVRLFRNNKEQDIAIQRALKSSFSLIQGPPGTGKTYTGIKLVYLFNQINLKRQTMGNEKKQIIFCGPSNKSVDLVAKWMTKKFEDKCPILVRWYGSSIEDEEYPIPGKTQTSRVEKTKADKNLREVSMHILIRQHGKPYQEDIAAFDRQFKEHPDGVDYKIVNKYRNIISKAVNDEVRHHEVIFCTTAMATNPKLLKGTRGQIFQIIIDECGMCTEPESMAAIIATRAEQVVLIGDHKQLRPIVKSTEAAKLGLEKSLFERYANEATLLNSQYRMNPEICAFPSKQFYFNKLITQRSSKWMTQIPLRSWINKNVPVLFCNVAGKEDYLPFDTEEGNEQSCSNQEEVEHVVKIFKHLVEEELIETDYINIMSQYNAQCTSIRRSLHKEKFIRFNLNTVVASQGGEWDYVIMSLVRSLPHYRIEPKPTLGWCKQNLGFITDEHQANVALTRARKGLIVVGNKELLKCNKVWGNFINHYGKRGCVIDKEQFPPPTSHKKTR</sequence>
<dbReference type="InterPro" id="IPR050534">
    <property type="entry name" value="Coronavir_polyprotein_1ab"/>
</dbReference>
<dbReference type="GO" id="GO:0005524">
    <property type="term" value="F:ATP binding"/>
    <property type="evidence" value="ECO:0007669"/>
    <property type="project" value="UniProtKB-KW"/>
</dbReference>
<accession>A0A8S3V8D5</accession>
<dbReference type="GO" id="GO:0016787">
    <property type="term" value="F:hydrolase activity"/>
    <property type="evidence" value="ECO:0007669"/>
    <property type="project" value="UniProtKB-KW"/>
</dbReference>
<comment type="caution">
    <text evidence="8">The sequence shown here is derived from an EMBL/GenBank/DDBJ whole genome shotgun (WGS) entry which is preliminary data.</text>
</comment>
<evidence type="ECO:0000256" key="1">
    <source>
        <dbReference type="ARBA" id="ARBA00007913"/>
    </source>
</evidence>
<dbReference type="Pfam" id="PF13087">
    <property type="entry name" value="AAA_12"/>
    <property type="match status" value="1"/>
</dbReference>
<dbReference type="GO" id="GO:0043139">
    <property type="term" value="F:5'-3' DNA helicase activity"/>
    <property type="evidence" value="ECO:0007669"/>
    <property type="project" value="TreeGrafter"/>
</dbReference>
<reference evidence="8" key="1">
    <citation type="submission" date="2021-03" db="EMBL/GenBank/DDBJ databases">
        <authorList>
            <person name="Bekaert M."/>
        </authorList>
    </citation>
    <scope>NUCLEOTIDE SEQUENCE</scope>
</reference>
<dbReference type="GO" id="GO:0005694">
    <property type="term" value="C:chromosome"/>
    <property type="evidence" value="ECO:0007669"/>
    <property type="project" value="UniProtKB-ARBA"/>
</dbReference>
<dbReference type="SUPFAM" id="SSF52540">
    <property type="entry name" value="P-loop containing nucleoside triphosphate hydrolases"/>
    <property type="match status" value="1"/>
</dbReference>
<comment type="similarity">
    <text evidence="1">Belongs to the DNA2/NAM7 helicase family.</text>
</comment>
<evidence type="ECO:0000256" key="5">
    <source>
        <dbReference type="ARBA" id="ARBA00022840"/>
    </source>
</evidence>
<evidence type="ECO:0000256" key="4">
    <source>
        <dbReference type="ARBA" id="ARBA00022806"/>
    </source>
</evidence>